<dbReference type="GO" id="GO:0003700">
    <property type="term" value="F:DNA-binding transcription factor activity"/>
    <property type="evidence" value="ECO:0007669"/>
    <property type="project" value="InterPro"/>
</dbReference>
<dbReference type="STRING" id="111015.AXF14_00860"/>
<evidence type="ECO:0000256" key="3">
    <source>
        <dbReference type="ARBA" id="ARBA00023125"/>
    </source>
</evidence>
<evidence type="ECO:0000256" key="2">
    <source>
        <dbReference type="ARBA" id="ARBA00023015"/>
    </source>
</evidence>
<evidence type="ECO:0000256" key="1">
    <source>
        <dbReference type="ARBA" id="ARBA00022898"/>
    </source>
</evidence>
<evidence type="ECO:0000313" key="6">
    <source>
        <dbReference type="EMBL" id="AMD86417.1"/>
    </source>
</evidence>
<evidence type="ECO:0000313" key="7">
    <source>
        <dbReference type="Proteomes" id="UP000065220"/>
    </source>
</evidence>
<dbReference type="CDD" id="cd07377">
    <property type="entry name" value="WHTH_GntR"/>
    <property type="match status" value="1"/>
</dbReference>
<gene>
    <name evidence="6" type="ORF">AXF14_00860</name>
</gene>
<dbReference type="Pfam" id="PF00392">
    <property type="entry name" value="GntR"/>
    <property type="match status" value="1"/>
</dbReference>
<sequence>MTSPTSSTTITLDPASTEPVFAQIVSAVRDAVGDGRLDAGSRLPTTRALASELSVAVNTVAKAYRELEIEGIVEGRGRQGTFVVDQSGTAGEREALRFVTAMRSLGVTQEQALALVRRAWS</sequence>
<keyword evidence="7" id="KW-1185">Reference proteome</keyword>
<dbReference type="InterPro" id="IPR036390">
    <property type="entry name" value="WH_DNA-bd_sf"/>
</dbReference>
<dbReference type="KEGG" id="ard:AXF14_00860"/>
<dbReference type="PROSITE" id="PS50949">
    <property type="entry name" value="HTH_GNTR"/>
    <property type="match status" value="1"/>
</dbReference>
<evidence type="ECO:0000256" key="4">
    <source>
        <dbReference type="ARBA" id="ARBA00023163"/>
    </source>
</evidence>
<dbReference type="EMBL" id="CP014228">
    <property type="protein sequence ID" value="AMD86417.1"/>
    <property type="molecule type" value="Genomic_DNA"/>
</dbReference>
<dbReference type="GO" id="GO:0003677">
    <property type="term" value="F:DNA binding"/>
    <property type="evidence" value="ECO:0007669"/>
    <property type="project" value="UniProtKB-KW"/>
</dbReference>
<dbReference type="PANTHER" id="PTHR46577:SF1">
    <property type="entry name" value="HTH-TYPE TRANSCRIPTIONAL REGULATORY PROTEIN GABR"/>
    <property type="match status" value="1"/>
</dbReference>
<keyword evidence="3" id="KW-0238">DNA-binding</keyword>
<organism evidence="6 7">
    <name type="scientific">Actinomyces radicidentis</name>
    <dbReference type="NCBI Taxonomy" id="111015"/>
    <lineage>
        <taxon>Bacteria</taxon>
        <taxon>Bacillati</taxon>
        <taxon>Actinomycetota</taxon>
        <taxon>Actinomycetes</taxon>
        <taxon>Actinomycetales</taxon>
        <taxon>Actinomycetaceae</taxon>
        <taxon>Actinomyces</taxon>
    </lineage>
</organism>
<dbReference type="SMART" id="SM00345">
    <property type="entry name" value="HTH_GNTR"/>
    <property type="match status" value="1"/>
</dbReference>
<dbReference type="InterPro" id="IPR000524">
    <property type="entry name" value="Tscrpt_reg_HTH_GntR"/>
</dbReference>
<dbReference type="AlphaFoldDB" id="A0A0X8JD94"/>
<keyword evidence="2" id="KW-0805">Transcription regulation</keyword>
<dbReference type="RefSeq" id="WP_067939181.1">
    <property type="nucleotide sequence ID" value="NZ_CAUHMM010000040.1"/>
</dbReference>
<dbReference type="OrthoDB" id="4307011at2"/>
<protein>
    <submittedName>
        <fullName evidence="6">GntR family transcriptional regulator</fullName>
    </submittedName>
</protein>
<dbReference type="Gene3D" id="1.10.10.10">
    <property type="entry name" value="Winged helix-like DNA-binding domain superfamily/Winged helix DNA-binding domain"/>
    <property type="match status" value="1"/>
</dbReference>
<name>A0A0X8JD94_ACTRD</name>
<keyword evidence="1" id="KW-0663">Pyridoxal phosphate</keyword>
<dbReference type="Proteomes" id="UP000065220">
    <property type="component" value="Chromosome"/>
</dbReference>
<reference evidence="7" key="1">
    <citation type="submission" date="2016-02" db="EMBL/GenBank/DDBJ databases">
        <authorList>
            <person name="Holder M.E."/>
            <person name="Ajami N.J."/>
            <person name="Petrosino J.F."/>
        </authorList>
    </citation>
    <scope>NUCLEOTIDE SEQUENCE [LARGE SCALE GENOMIC DNA]</scope>
    <source>
        <strain evidence="7">CCUG 36733</strain>
    </source>
</reference>
<feature type="domain" description="HTH gntR-type" evidence="5">
    <location>
        <begin position="18"/>
        <end position="86"/>
    </location>
</feature>
<dbReference type="SUPFAM" id="SSF46785">
    <property type="entry name" value="Winged helix' DNA-binding domain"/>
    <property type="match status" value="1"/>
</dbReference>
<dbReference type="InterPro" id="IPR051446">
    <property type="entry name" value="HTH_trans_reg/aminotransferase"/>
</dbReference>
<proteinExistence type="predicted"/>
<dbReference type="PANTHER" id="PTHR46577">
    <property type="entry name" value="HTH-TYPE TRANSCRIPTIONAL REGULATORY PROTEIN GABR"/>
    <property type="match status" value="1"/>
</dbReference>
<keyword evidence="4" id="KW-0804">Transcription</keyword>
<dbReference type="InterPro" id="IPR036388">
    <property type="entry name" value="WH-like_DNA-bd_sf"/>
</dbReference>
<evidence type="ECO:0000259" key="5">
    <source>
        <dbReference type="PROSITE" id="PS50949"/>
    </source>
</evidence>
<accession>A0A0X8JD94</accession>